<protein>
    <submittedName>
        <fullName evidence="1">Uncharacterized protein</fullName>
    </submittedName>
</protein>
<reference evidence="1" key="1">
    <citation type="submission" date="2018-05" db="EMBL/GenBank/DDBJ databases">
        <authorList>
            <person name="Lanie J.A."/>
            <person name="Ng W.-L."/>
            <person name="Kazmierczak K.M."/>
            <person name="Andrzejewski T.M."/>
            <person name="Davidsen T.M."/>
            <person name="Wayne K.J."/>
            <person name="Tettelin H."/>
            <person name="Glass J.I."/>
            <person name="Rusch D."/>
            <person name="Podicherti R."/>
            <person name="Tsui H.-C.T."/>
            <person name="Winkler M.E."/>
        </authorList>
    </citation>
    <scope>NUCLEOTIDE SEQUENCE</scope>
</reference>
<name>A0A381ZEN1_9ZZZZ</name>
<proteinExistence type="predicted"/>
<accession>A0A381ZEN1</accession>
<sequence length="342" mass="38154">MRFVVVTFSLLVLPVVTFAHHALFTYDDSKLVEVRGAVRSALWRNPHILFTVSSVSESGQEELWEIEGLSVNYMERAGINSDSFNIGDSVAVLGLPSKRDKNSLFAILTTSASGRKLVMSRDRARAFGLLEENTEPIRPVASSEQIALAIRQANGIHRVWTNTSRTGGGISLPLTDVARAAKESWNQPTDDIALRCEPAGMPEAMLSPFPIEFLQQDDDIIVRLEEWDNVRTIHMGIGSNEKNPPATSLGYSVGRWEGRTLVVRTEDINYPYLDDLGTPQSEAVEIVERFTLSEDENRLDWVATVVDPNTLTEPVTLPMMHWEWVPGEKIKPYNCTLSDNQG</sequence>
<dbReference type="AlphaFoldDB" id="A0A381ZEN1"/>
<organism evidence="1">
    <name type="scientific">marine metagenome</name>
    <dbReference type="NCBI Taxonomy" id="408172"/>
    <lineage>
        <taxon>unclassified sequences</taxon>
        <taxon>metagenomes</taxon>
        <taxon>ecological metagenomes</taxon>
    </lineage>
</organism>
<dbReference type="InterPro" id="IPR046150">
    <property type="entry name" value="DUF6152"/>
</dbReference>
<gene>
    <name evidence="1" type="ORF">METZ01_LOCUS140077</name>
</gene>
<dbReference type="Pfam" id="PF19649">
    <property type="entry name" value="DUF6152"/>
    <property type="match status" value="1"/>
</dbReference>
<dbReference type="EMBL" id="UINC01020873">
    <property type="protein sequence ID" value="SVA87223.1"/>
    <property type="molecule type" value="Genomic_DNA"/>
</dbReference>
<evidence type="ECO:0000313" key="1">
    <source>
        <dbReference type="EMBL" id="SVA87223.1"/>
    </source>
</evidence>